<evidence type="ECO:0000256" key="1">
    <source>
        <dbReference type="ARBA" id="ARBA00022737"/>
    </source>
</evidence>
<sequence>MKAHAKMKDIWGRPTAYTPKLYDMSGHWLTSQGWLDAALYSGMVVPDDYNGKNFRPEKAIARYEIALMTDRALGLVYPASQPVEGELPFTDKEEILDWMKGYVNESVKAGVLKGYPDGSFQPNKTSTRAEAVVMIQRMLEEMEEGIDALDSATTIRVQYRESIPYTHEISDTILQERETDQIQLQVIDNIVYASLNDLYDVQIEMMQENGNTQWEIIGFEWWPIEQKFYVEPMDGFYWEFQYQAGDTTYYWGKWSVHPSYFCEPVRFLYGELMVPICDFSHPKEEPQEGWQAAWDAETQTLTVPMFYYNGWGMIS</sequence>
<evidence type="ECO:0000313" key="3">
    <source>
        <dbReference type="EMBL" id="RFT06519.1"/>
    </source>
</evidence>
<dbReference type="Proteomes" id="UP000260649">
    <property type="component" value="Unassembled WGS sequence"/>
</dbReference>
<proteinExistence type="predicted"/>
<dbReference type="PROSITE" id="PS51272">
    <property type="entry name" value="SLH"/>
    <property type="match status" value="2"/>
</dbReference>
<dbReference type="EMBL" id="QQRQ01000009">
    <property type="protein sequence ID" value="RFT06519.1"/>
    <property type="molecule type" value="Genomic_DNA"/>
</dbReference>
<evidence type="ECO:0000313" key="4">
    <source>
        <dbReference type="Proteomes" id="UP000260649"/>
    </source>
</evidence>
<keyword evidence="1" id="KW-0677">Repeat</keyword>
<accession>A0A3E2B3C3</accession>
<dbReference type="InterPro" id="IPR001119">
    <property type="entry name" value="SLH_dom"/>
</dbReference>
<keyword evidence="4" id="KW-1185">Reference proteome</keyword>
<dbReference type="AlphaFoldDB" id="A0A3E2B3C3"/>
<feature type="domain" description="SLH" evidence="2">
    <location>
        <begin position="16"/>
        <end position="83"/>
    </location>
</feature>
<dbReference type="InterPro" id="IPR051465">
    <property type="entry name" value="Cell_Envelope_Struct_Comp"/>
</dbReference>
<organism evidence="3 4">
    <name type="scientific">Evtepia gabavorous</name>
    <dbReference type="NCBI Taxonomy" id="2211183"/>
    <lineage>
        <taxon>Bacteria</taxon>
        <taxon>Bacillati</taxon>
        <taxon>Bacillota</taxon>
        <taxon>Clostridia</taxon>
        <taxon>Eubacteriales</taxon>
        <taxon>Evtepia</taxon>
    </lineage>
</organism>
<protein>
    <submittedName>
        <fullName evidence="3">S-layer homology domain-containing protein</fullName>
    </submittedName>
</protein>
<reference evidence="3 4" key="1">
    <citation type="submission" date="2018-07" db="EMBL/GenBank/DDBJ databases">
        <title>GABA Modulating Bacteria of the Human Gut Microbiota.</title>
        <authorList>
            <person name="Strandwitz P."/>
            <person name="Kim K.H."/>
            <person name="Terekhova D."/>
            <person name="Liu J.K."/>
            <person name="Sharma A."/>
            <person name="Levering J."/>
            <person name="Mcdonald D."/>
            <person name="Dietrich D."/>
            <person name="Ramadhar T.R."/>
            <person name="Lekbua A."/>
            <person name="Mroue N."/>
            <person name="Liston C."/>
            <person name="Stewart E.J."/>
            <person name="Dubin M.J."/>
            <person name="Zengler K."/>
            <person name="Knight R."/>
            <person name="Gilbert J.A."/>
            <person name="Clardy J."/>
            <person name="Lewis K."/>
        </authorList>
    </citation>
    <scope>NUCLEOTIDE SEQUENCE [LARGE SCALE GENOMIC DNA]</scope>
    <source>
        <strain evidence="3 4">KLE1738</strain>
    </source>
</reference>
<dbReference type="PANTHER" id="PTHR43308">
    <property type="entry name" value="OUTER MEMBRANE PROTEIN ALPHA-RELATED"/>
    <property type="match status" value="1"/>
</dbReference>
<feature type="domain" description="SLH" evidence="2">
    <location>
        <begin position="86"/>
        <end position="149"/>
    </location>
</feature>
<gene>
    <name evidence="3" type="ORF">DV520_06905</name>
</gene>
<name>A0A3E2B3C3_9FIRM</name>
<evidence type="ECO:0000259" key="2">
    <source>
        <dbReference type="PROSITE" id="PS51272"/>
    </source>
</evidence>
<comment type="caution">
    <text evidence="3">The sequence shown here is derived from an EMBL/GenBank/DDBJ whole genome shotgun (WGS) entry which is preliminary data.</text>
</comment>
<dbReference type="Pfam" id="PF00395">
    <property type="entry name" value="SLH"/>
    <property type="match status" value="1"/>
</dbReference>